<dbReference type="EC" id="3.1.-.-" evidence="10"/>
<comment type="similarity">
    <text evidence="10">Belongs to the CRISPR-associated endonuclease Cas1 family.</text>
</comment>
<evidence type="ECO:0000256" key="4">
    <source>
        <dbReference type="ARBA" id="ARBA00022801"/>
    </source>
</evidence>
<dbReference type="PANTHER" id="PTHR34353:SF2">
    <property type="entry name" value="CRISPR-ASSOCIATED ENDONUCLEASE CAS1 1"/>
    <property type="match status" value="1"/>
</dbReference>
<comment type="cofactor">
    <cofactor evidence="10">
        <name>Mg(2+)</name>
        <dbReference type="ChEBI" id="CHEBI:18420"/>
    </cofactor>
    <cofactor evidence="10">
        <name>Mn(2+)</name>
        <dbReference type="ChEBI" id="CHEBI:29035"/>
    </cofactor>
</comment>
<evidence type="ECO:0000256" key="6">
    <source>
        <dbReference type="ARBA" id="ARBA00023118"/>
    </source>
</evidence>
<sequence length="316" mass="33878">MERVVDIATDGRHLSAHRGFLIVSEDRAEVGRVPLDDVAAVIVHAHGVTWTTSLVASLAERGAPVVLCGANHAPVAVCLPIDGHHGQNARMRAQWEAGKPLAKQIWREIVIAKIRWQDAALDALGRRVLALEMMSRRVRSGDPENIEAQAARRYWPALMGADFRRDRALEGPNALLNYGYTVMRALVSRSLVASGLHPSIGVHHANRGSAFALADDLMEPFRPLVDLVAVRLLERGVDTVTPEAKRAFATLIALDLPGEAGVTTVSTAAIRAAQSLARSFETGRASELRLPRPPSALELAALGAPAPVAAIADDMG</sequence>
<accession>A0A9E6R8H2</accession>
<keyword evidence="7 10" id="KW-0238">DNA-binding</keyword>
<dbReference type="GO" id="GO:0003677">
    <property type="term" value="F:DNA binding"/>
    <property type="evidence" value="ECO:0007669"/>
    <property type="project" value="UniProtKB-KW"/>
</dbReference>
<dbReference type="Gene3D" id="1.20.120.920">
    <property type="entry name" value="CRISPR-associated endonuclease Cas1, C-terminal domain"/>
    <property type="match status" value="1"/>
</dbReference>
<dbReference type="GO" id="GO:0051607">
    <property type="term" value="P:defense response to virus"/>
    <property type="evidence" value="ECO:0007669"/>
    <property type="project" value="UniProtKB-UniRule"/>
</dbReference>
<evidence type="ECO:0000256" key="1">
    <source>
        <dbReference type="ARBA" id="ARBA00022722"/>
    </source>
</evidence>
<dbReference type="KEGG" id="cmet:K6K41_16190"/>
<evidence type="ECO:0000256" key="7">
    <source>
        <dbReference type="ARBA" id="ARBA00023125"/>
    </source>
</evidence>
<keyword evidence="4 10" id="KW-0378">Hydrolase</keyword>
<evidence type="ECO:0000313" key="12">
    <source>
        <dbReference type="Proteomes" id="UP000825701"/>
    </source>
</evidence>
<comment type="subunit">
    <text evidence="9 10">Homodimer, forms a heterotetramer with a Cas2 homodimer.</text>
</comment>
<dbReference type="NCBIfam" id="TIGR00287">
    <property type="entry name" value="cas1"/>
    <property type="match status" value="1"/>
</dbReference>
<feature type="binding site" evidence="10">
    <location>
        <position position="204"/>
    </location>
    <ligand>
        <name>Mn(2+)</name>
        <dbReference type="ChEBI" id="CHEBI:29035"/>
    </ligand>
</feature>
<keyword evidence="8 10" id="KW-0464">Manganese</keyword>
<reference evidence="11" key="1">
    <citation type="submission" date="2021-08" db="EMBL/GenBank/DDBJ databases">
        <authorList>
            <person name="Zhang H."/>
            <person name="Xu M."/>
            <person name="Yu Z."/>
            <person name="Yang L."/>
            <person name="Cai Y."/>
        </authorList>
    </citation>
    <scope>NUCLEOTIDE SEQUENCE</scope>
    <source>
        <strain evidence="11">CHL1</strain>
    </source>
</reference>
<dbReference type="GO" id="GO:0043571">
    <property type="term" value="P:maintenance of CRISPR repeat elements"/>
    <property type="evidence" value="ECO:0007669"/>
    <property type="project" value="UniProtKB-UniRule"/>
</dbReference>
<feature type="binding site" evidence="10">
    <location>
        <position position="147"/>
    </location>
    <ligand>
        <name>Mn(2+)</name>
        <dbReference type="ChEBI" id="CHEBI:29035"/>
    </ligand>
</feature>
<dbReference type="HAMAP" id="MF_01470">
    <property type="entry name" value="Cas1"/>
    <property type="match status" value="1"/>
</dbReference>
<gene>
    <name evidence="10 11" type="primary">cas1</name>
    <name evidence="11" type="ORF">K6K41_16190</name>
</gene>
<protein>
    <recommendedName>
        <fullName evidence="10">CRISPR-associated endonuclease Cas1</fullName>
        <ecNumber evidence="10">3.1.-.-</ecNumber>
    </recommendedName>
</protein>
<dbReference type="InterPro" id="IPR042211">
    <property type="entry name" value="CRISPR-assoc_Cas1_N"/>
</dbReference>
<keyword evidence="3 10" id="KW-0255">Endonuclease</keyword>
<dbReference type="Gene3D" id="3.100.10.20">
    <property type="entry name" value="CRISPR-associated endonuclease Cas1, N-terminal domain"/>
    <property type="match status" value="1"/>
</dbReference>
<dbReference type="InterPro" id="IPR042206">
    <property type="entry name" value="CRISPR-assoc_Cas1_C"/>
</dbReference>
<keyword evidence="2 10" id="KW-0479">Metal-binding</keyword>
<keyword evidence="12" id="KW-1185">Reference proteome</keyword>
<dbReference type="GO" id="GO:0004520">
    <property type="term" value="F:DNA endonuclease activity"/>
    <property type="evidence" value="ECO:0007669"/>
    <property type="project" value="InterPro"/>
</dbReference>
<dbReference type="GO" id="GO:0046872">
    <property type="term" value="F:metal ion binding"/>
    <property type="evidence" value="ECO:0007669"/>
    <property type="project" value="UniProtKB-UniRule"/>
</dbReference>
<evidence type="ECO:0000313" key="11">
    <source>
        <dbReference type="EMBL" id="QZN98572.1"/>
    </source>
</evidence>
<dbReference type="NCBIfam" id="TIGR03639">
    <property type="entry name" value="cas1_NMENI"/>
    <property type="match status" value="1"/>
</dbReference>
<name>A0A9E6R8H2_9HYPH</name>
<evidence type="ECO:0000256" key="10">
    <source>
        <dbReference type="HAMAP-Rule" id="MF_01470"/>
    </source>
</evidence>
<dbReference type="EMBL" id="CP081869">
    <property type="protein sequence ID" value="QZN98572.1"/>
    <property type="molecule type" value="Genomic_DNA"/>
</dbReference>
<feature type="binding site" evidence="10">
    <location>
        <position position="219"/>
    </location>
    <ligand>
        <name>Mn(2+)</name>
        <dbReference type="ChEBI" id="CHEBI:29035"/>
    </ligand>
</feature>
<dbReference type="AlphaFoldDB" id="A0A9E6R8H2"/>
<keyword evidence="5 10" id="KW-0460">Magnesium</keyword>
<dbReference type="GO" id="GO:0016787">
    <property type="term" value="F:hydrolase activity"/>
    <property type="evidence" value="ECO:0007669"/>
    <property type="project" value="UniProtKB-KW"/>
</dbReference>
<evidence type="ECO:0000256" key="9">
    <source>
        <dbReference type="ARBA" id="ARBA00038592"/>
    </source>
</evidence>
<evidence type="ECO:0000256" key="2">
    <source>
        <dbReference type="ARBA" id="ARBA00022723"/>
    </source>
</evidence>
<dbReference type="InterPro" id="IPR002729">
    <property type="entry name" value="CRISPR-assoc_Cas1"/>
</dbReference>
<organism evidence="11 12">
    <name type="scientific">Chenggangzhangella methanolivorans</name>
    <dbReference type="NCBI Taxonomy" id="1437009"/>
    <lineage>
        <taxon>Bacteria</taxon>
        <taxon>Pseudomonadati</taxon>
        <taxon>Pseudomonadota</taxon>
        <taxon>Alphaproteobacteria</taxon>
        <taxon>Hyphomicrobiales</taxon>
        <taxon>Methylopilaceae</taxon>
        <taxon>Chenggangzhangella</taxon>
    </lineage>
</organism>
<dbReference type="InterPro" id="IPR050646">
    <property type="entry name" value="Cas1"/>
</dbReference>
<dbReference type="InterPro" id="IPR019855">
    <property type="entry name" value="CRISPR-assoc_Cas1_NMENI"/>
</dbReference>
<evidence type="ECO:0000256" key="8">
    <source>
        <dbReference type="ARBA" id="ARBA00023211"/>
    </source>
</evidence>
<dbReference type="Pfam" id="PF01867">
    <property type="entry name" value="Cas_Cas1"/>
    <property type="match status" value="1"/>
</dbReference>
<evidence type="ECO:0000256" key="3">
    <source>
        <dbReference type="ARBA" id="ARBA00022759"/>
    </source>
</evidence>
<comment type="function">
    <text evidence="10">CRISPR (clustered regularly interspaced short palindromic repeat), is an adaptive immune system that provides protection against mobile genetic elements (viruses, transposable elements and conjugative plasmids). CRISPR clusters contain spacers, sequences complementary to antecedent mobile elements, and target invading nucleic acids. CRISPR clusters are transcribed and processed into CRISPR RNA (crRNA). Acts as a dsDNA endonuclease. Involved in the integration of spacer DNA into the CRISPR cassette.</text>
</comment>
<keyword evidence="1 10" id="KW-0540">Nuclease</keyword>
<evidence type="ECO:0000256" key="5">
    <source>
        <dbReference type="ARBA" id="ARBA00022842"/>
    </source>
</evidence>
<keyword evidence="6 10" id="KW-0051">Antiviral defense</keyword>
<proteinExistence type="inferred from homology"/>
<dbReference type="Proteomes" id="UP000825701">
    <property type="component" value="Chromosome"/>
</dbReference>
<dbReference type="PANTHER" id="PTHR34353">
    <property type="entry name" value="CRISPR-ASSOCIATED ENDONUCLEASE CAS1 1"/>
    <property type="match status" value="1"/>
</dbReference>
<dbReference type="RefSeq" id="WP_261401505.1">
    <property type="nucleotide sequence ID" value="NZ_CP081869.1"/>
</dbReference>